<dbReference type="EMBL" id="ML993579">
    <property type="protein sequence ID" value="KAF2173382.1"/>
    <property type="molecule type" value="Genomic_DNA"/>
</dbReference>
<sequence>MHDRLLKNSHHLPRSNFEQDTPHTLQRLHILAPHRKTKMQYPHLLDLPLEVYENICRRTTARGLRSLRQSSRDLHQMTEGVFIERHFSAMEVNLSQEKLEYLDRVSLTAKYAGEVRAIIIEPRRLKGYDIPVSSECLKKIENSWNFSNQGGDVTMLARILPRLANLERIQVAHYLDPRYFENHRLRPLRCDTTGYVVREKSTALSYAFSVVDRAMQRAGPTGIKTLRAGARPSAGQRNSIGHLSLERPLPTPVFATLEHIHLVLEITPGTFGGSGQTLLSDFLAQAPNLKSLRLEFWGSSGEWLSTTLNNLTFPQLETLHLEAARNLHAPQLRAFLSRHASALQALSVVNLTFANNDLLSTFPLIFKIPHLHLHAIRLQQIAARHIGLLLFDAQGVITTCEACKQDLDANWRFVPGPLCPRGNFEVTEGELEAARKLQEALGQMTVLPWSVL</sequence>
<dbReference type="Proteomes" id="UP000799537">
    <property type="component" value="Unassembled WGS sequence"/>
</dbReference>
<evidence type="ECO:0008006" key="3">
    <source>
        <dbReference type="Google" id="ProtNLM"/>
    </source>
</evidence>
<reference evidence="1" key="1">
    <citation type="journal article" date="2020" name="Stud. Mycol.">
        <title>101 Dothideomycetes genomes: a test case for predicting lifestyles and emergence of pathogens.</title>
        <authorList>
            <person name="Haridas S."/>
            <person name="Albert R."/>
            <person name="Binder M."/>
            <person name="Bloem J."/>
            <person name="Labutti K."/>
            <person name="Salamov A."/>
            <person name="Andreopoulos B."/>
            <person name="Baker S."/>
            <person name="Barry K."/>
            <person name="Bills G."/>
            <person name="Bluhm B."/>
            <person name="Cannon C."/>
            <person name="Castanera R."/>
            <person name="Culley D."/>
            <person name="Daum C."/>
            <person name="Ezra D."/>
            <person name="Gonzalez J."/>
            <person name="Henrissat B."/>
            <person name="Kuo A."/>
            <person name="Liang C."/>
            <person name="Lipzen A."/>
            <person name="Lutzoni F."/>
            <person name="Magnuson J."/>
            <person name="Mondo S."/>
            <person name="Nolan M."/>
            <person name="Ohm R."/>
            <person name="Pangilinan J."/>
            <person name="Park H.-J."/>
            <person name="Ramirez L."/>
            <person name="Alfaro M."/>
            <person name="Sun H."/>
            <person name="Tritt A."/>
            <person name="Yoshinaga Y."/>
            <person name="Zwiers L.-H."/>
            <person name="Turgeon B."/>
            <person name="Goodwin S."/>
            <person name="Spatafora J."/>
            <person name="Crous P."/>
            <person name="Grigoriev I."/>
        </authorList>
    </citation>
    <scope>NUCLEOTIDE SEQUENCE</scope>
    <source>
        <strain evidence="1">ATCC 36951</strain>
    </source>
</reference>
<protein>
    <recommendedName>
        <fullName evidence="3">F-box domain-containing protein</fullName>
    </recommendedName>
</protein>
<dbReference type="OrthoDB" id="10461945at2759"/>
<gene>
    <name evidence="1" type="ORF">M409DRAFT_48367</name>
</gene>
<dbReference type="RefSeq" id="XP_033674271.1">
    <property type="nucleotide sequence ID" value="XM_033810916.1"/>
</dbReference>
<dbReference type="AlphaFoldDB" id="A0A6A6D594"/>
<organism evidence="1 2">
    <name type="scientific">Zasmidium cellare ATCC 36951</name>
    <dbReference type="NCBI Taxonomy" id="1080233"/>
    <lineage>
        <taxon>Eukaryota</taxon>
        <taxon>Fungi</taxon>
        <taxon>Dikarya</taxon>
        <taxon>Ascomycota</taxon>
        <taxon>Pezizomycotina</taxon>
        <taxon>Dothideomycetes</taxon>
        <taxon>Dothideomycetidae</taxon>
        <taxon>Mycosphaerellales</taxon>
        <taxon>Mycosphaerellaceae</taxon>
        <taxon>Zasmidium</taxon>
    </lineage>
</organism>
<name>A0A6A6D594_ZASCE</name>
<evidence type="ECO:0000313" key="2">
    <source>
        <dbReference type="Proteomes" id="UP000799537"/>
    </source>
</evidence>
<keyword evidence="2" id="KW-1185">Reference proteome</keyword>
<dbReference type="GeneID" id="54564188"/>
<dbReference type="SUPFAM" id="SSF52047">
    <property type="entry name" value="RNI-like"/>
    <property type="match status" value="1"/>
</dbReference>
<evidence type="ECO:0000313" key="1">
    <source>
        <dbReference type="EMBL" id="KAF2173382.1"/>
    </source>
</evidence>
<accession>A0A6A6D594</accession>
<proteinExistence type="predicted"/>